<sequence length="148" mass="16498">MTKAILTPIRQALLFPVILLSVSVCAGNSPREQSKISNLERVTAPVDFDNVHLIPLGSDKHASEYLIFIKKRVAAHYHAGHTEIVYVLDGEGVMTLGEHKKQVKKGDYIRIPQGKIHAVEVTSKEPMKVLSVQTPEFKGKDRIFVSQE</sequence>
<dbReference type="InterPro" id="IPR013096">
    <property type="entry name" value="Cupin_2"/>
</dbReference>
<protein>
    <submittedName>
        <fullName evidence="3">Cupin domain-containing protein</fullName>
    </submittedName>
</protein>
<accession>A0ABY7VHP7</accession>
<dbReference type="Gene3D" id="2.60.120.10">
    <property type="entry name" value="Jelly Rolls"/>
    <property type="match status" value="1"/>
</dbReference>
<evidence type="ECO:0000256" key="1">
    <source>
        <dbReference type="ARBA" id="ARBA00022723"/>
    </source>
</evidence>
<evidence type="ECO:0000313" key="4">
    <source>
        <dbReference type="Proteomes" id="UP001215231"/>
    </source>
</evidence>
<dbReference type="PANTHER" id="PTHR35848:SF6">
    <property type="entry name" value="CUPIN TYPE-2 DOMAIN-CONTAINING PROTEIN"/>
    <property type="match status" value="1"/>
</dbReference>
<dbReference type="InterPro" id="IPR051610">
    <property type="entry name" value="GPI/OXD"/>
</dbReference>
<organism evidence="3 4">
    <name type="scientific">Thalassomonas haliotis</name>
    <dbReference type="NCBI Taxonomy" id="485448"/>
    <lineage>
        <taxon>Bacteria</taxon>
        <taxon>Pseudomonadati</taxon>
        <taxon>Pseudomonadota</taxon>
        <taxon>Gammaproteobacteria</taxon>
        <taxon>Alteromonadales</taxon>
        <taxon>Colwelliaceae</taxon>
        <taxon>Thalassomonas</taxon>
    </lineage>
</organism>
<dbReference type="InterPro" id="IPR014710">
    <property type="entry name" value="RmlC-like_jellyroll"/>
</dbReference>
<dbReference type="PANTHER" id="PTHR35848">
    <property type="entry name" value="OXALATE-BINDING PROTEIN"/>
    <property type="match status" value="1"/>
</dbReference>
<name>A0ABY7VHP7_9GAMM</name>
<feature type="domain" description="Cupin type-2" evidence="2">
    <location>
        <begin position="74"/>
        <end position="132"/>
    </location>
</feature>
<dbReference type="InterPro" id="IPR011051">
    <property type="entry name" value="RmlC_Cupin_sf"/>
</dbReference>
<dbReference type="EMBL" id="CP059693">
    <property type="protein sequence ID" value="WDE13020.1"/>
    <property type="molecule type" value="Genomic_DNA"/>
</dbReference>
<keyword evidence="4" id="KW-1185">Reference proteome</keyword>
<dbReference type="SUPFAM" id="SSF51182">
    <property type="entry name" value="RmlC-like cupins"/>
    <property type="match status" value="1"/>
</dbReference>
<dbReference type="RefSeq" id="WP_274053359.1">
    <property type="nucleotide sequence ID" value="NZ_CP059693.1"/>
</dbReference>
<evidence type="ECO:0000313" key="3">
    <source>
        <dbReference type="EMBL" id="WDE13020.1"/>
    </source>
</evidence>
<evidence type="ECO:0000259" key="2">
    <source>
        <dbReference type="Pfam" id="PF07883"/>
    </source>
</evidence>
<gene>
    <name evidence="3" type="ORF">H3N35_06070</name>
</gene>
<keyword evidence="1" id="KW-0479">Metal-binding</keyword>
<reference evidence="3 4" key="1">
    <citation type="journal article" date="2022" name="Mar. Drugs">
        <title>Bioassay-Guided Fractionation Leads to the Detection of Cholic Acid Generated by the Rare Thalassomonas sp.</title>
        <authorList>
            <person name="Pheiffer F."/>
            <person name="Schneider Y.K."/>
            <person name="Hansen E.H."/>
            <person name="Andersen J.H."/>
            <person name="Isaksson J."/>
            <person name="Busche T."/>
            <person name="R C."/>
            <person name="Kalinowski J."/>
            <person name="Zyl L.V."/>
            <person name="Trindade M."/>
        </authorList>
    </citation>
    <scope>NUCLEOTIDE SEQUENCE [LARGE SCALE GENOMIC DNA]</scope>
    <source>
        <strain evidence="3 4">A5K-61T</strain>
    </source>
</reference>
<dbReference type="Pfam" id="PF07883">
    <property type="entry name" value="Cupin_2"/>
    <property type="match status" value="1"/>
</dbReference>
<dbReference type="Proteomes" id="UP001215231">
    <property type="component" value="Chromosome"/>
</dbReference>
<proteinExistence type="predicted"/>